<name>A0A8J3I3H4_9CHLR</name>
<reference evidence="1" key="1">
    <citation type="submission" date="2020-10" db="EMBL/GenBank/DDBJ databases">
        <title>Taxonomic study of unclassified bacteria belonging to the class Ktedonobacteria.</title>
        <authorList>
            <person name="Yabe S."/>
            <person name="Wang C.M."/>
            <person name="Zheng Y."/>
            <person name="Sakai Y."/>
            <person name="Cavaletti L."/>
            <person name="Monciardini P."/>
            <person name="Donadio S."/>
        </authorList>
    </citation>
    <scope>NUCLEOTIDE SEQUENCE</scope>
    <source>
        <strain evidence="1">SOSP1-1</strain>
    </source>
</reference>
<gene>
    <name evidence="1" type="ORF">KSX_29420</name>
</gene>
<keyword evidence="2" id="KW-1185">Reference proteome</keyword>
<sequence>MQAVAEVGEVPRWMSRYQEQRERRQKRRQLERVRHAYGFDITQTFQRLDAKQLPVITLPISLLPGEEAHYITDAMLCGQERPFASTKRYVPSDQGRLVLTSERLLYLGRKSQIVLAYAQLLHVSRLYDAIAFTAEHWPRPEVFAVRYPLECAMYLERILEQWQRRQEEQGESASSAFKHTMSSLEQDLARLPDAETLATIVRPQVEKRAKASFKDRKEL</sequence>
<evidence type="ECO:0000313" key="1">
    <source>
        <dbReference type="EMBL" id="GHO44779.1"/>
    </source>
</evidence>
<dbReference type="Proteomes" id="UP000612362">
    <property type="component" value="Unassembled WGS sequence"/>
</dbReference>
<dbReference type="RefSeq" id="WP_220194151.1">
    <property type="nucleotide sequence ID" value="NZ_BNJF01000001.1"/>
</dbReference>
<accession>A0A8J3I3H4</accession>
<evidence type="ECO:0000313" key="2">
    <source>
        <dbReference type="Proteomes" id="UP000612362"/>
    </source>
</evidence>
<organism evidence="1 2">
    <name type="scientific">Ktedonospora formicarum</name>
    <dbReference type="NCBI Taxonomy" id="2778364"/>
    <lineage>
        <taxon>Bacteria</taxon>
        <taxon>Bacillati</taxon>
        <taxon>Chloroflexota</taxon>
        <taxon>Ktedonobacteria</taxon>
        <taxon>Ktedonobacterales</taxon>
        <taxon>Ktedonobacteraceae</taxon>
        <taxon>Ktedonospora</taxon>
    </lineage>
</organism>
<proteinExistence type="predicted"/>
<dbReference type="AlphaFoldDB" id="A0A8J3I3H4"/>
<protein>
    <submittedName>
        <fullName evidence="1">Uncharacterized protein</fullName>
    </submittedName>
</protein>
<dbReference type="EMBL" id="BNJF01000001">
    <property type="protein sequence ID" value="GHO44779.1"/>
    <property type="molecule type" value="Genomic_DNA"/>
</dbReference>
<comment type="caution">
    <text evidence="1">The sequence shown here is derived from an EMBL/GenBank/DDBJ whole genome shotgun (WGS) entry which is preliminary data.</text>
</comment>